<dbReference type="EMBL" id="SPQC01000017">
    <property type="protein sequence ID" value="TFU22457.1"/>
    <property type="molecule type" value="Genomic_DNA"/>
</dbReference>
<comment type="subcellular location">
    <subcellularLocation>
        <location evidence="1">Cell membrane</location>
        <topology evidence="1">Multi-pass membrane protein</topology>
    </subcellularLocation>
</comment>
<feature type="transmembrane region" description="Helical" evidence="7">
    <location>
        <begin position="363"/>
        <end position="387"/>
    </location>
</feature>
<dbReference type="RefSeq" id="WP_135012485.1">
    <property type="nucleotide sequence ID" value="NZ_JADGLK010000017.1"/>
</dbReference>
<dbReference type="PROSITE" id="PS50156">
    <property type="entry name" value="SSD"/>
    <property type="match status" value="1"/>
</dbReference>
<keyword evidence="5 7" id="KW-0472">Membrane</keyword>
<evidence type="ECO:0000313" key="10">
    <source>
        <dbReference type="Proteomes" id="UP000297951"/>
    </source>
</evidence>
<protein>
    <submittedName>
        <fullName evidence="9">MMPL family transporter</fullName>
    </submittedName>
</protein>
<organism evidence="9 10">
    <name type="scientific">Rothia nasimurium</name>
    <dbReference type="NCBI Taxonomy" id="85336"/>
    <lineage>
        <taxon>Bacteria</taxon>
        <taxon>Bacillati</taxon>
        <taxon>Actinomycetota</taxon>
        <taxon>Actinomycetes</taxon>
        <taxon>Micrococcales</taxon>
        <taxon>Micrococcaceae</taxon>
        <taxon>Rothia</taxon>
    </lineage>
</organism>
<dbReference type="Gene3D" id="1.20.1640.10">
    <property type="entry name" value="Multidrug efflux transporter AcrB transmembrane domain"/>
    <property type="match status" value="2"/>
</dbReference>
<feature type="transmembrane region" description="Helical" evidence="7">
    <location>
        <begin position="656"/>
        <end position="677"/>
    </location>
</feature>
<feature type="transmembrane region" description="Helical" evidence="7">
    <location>
        <begin position="288"/>
        <end position="311"/>
    </location>
</feature>
<dbReference type="InterPro" id="IPR000731">
    <property type="entry name" value="SSD"/>
</dbReference>
<dbReference type="InterPro" id="IPR004869">
    <property type="entry name" value="MMPL_dom"/>
</dbReference>
<feature type="transmembrane region" description="Helical" evidence="7">
    <location>
        <begin position="393"/>
        <end position="414"/>
    </location>
</feature>
<comment type="caution">
    <text evidence="9">The sequence shown here is derived from an EMBL/GenBank/DDBJ whole genome shotgun (WGS) entry which is preliminary data.</text>
</comment>
<dbReference type="Proteomes" id="UP000297951">
    <property type="component" value="Unassembled WGS sequence"/>
</dbReference>
<feature type="transmembrane region" description="Helical" evidence="7">
    <location>
        <begin position="737"/>
        <end position="757"/>
    </location>
</feature>
<feature type="transmembrane region" description="Helical" evidence="7">
    <location>
        <begin position="466"/>
        <end position="486"/>
    </location>
</feature>
<evidence type="ECO:0000256" key="3">
    <source>
        <dbReference type="ARBA" id="ARBA00022692"/>
    </source>
</evidence>
<reference evidence="9 10" key="1">
    <citation type="submission" date="2019-03" db="EMBL/GenBank/DDBJ databases">
        <title>Diversity of the mouse oral microbiome.</title>
        <authorList>
            <person name="Joseph S."/>
            <person name="Aduse-Opoku J."/>
            <person name="Curtis M."/>
            <person name="Wade W."/>
            <person name="Hashim A."/>
        </authorList>
    </citation>
    <scope>NUCLEOTIDE SEQUENCE [LARGE SCALE GENOMIC DNA]</scope>
    <source>
        <strain evidence="10">irhom_31</strain>
    </source>
</reference>
<feature type="transmembrane region" description="Helical" evidence="7">
    <location>
        <begin position="258"/>
        <end position="281"/>
    </location>
</feature>
<dbReference type="PANTHER" id="PTHR33406">
    <property type="entry name" value="MEMBRANE PROTEIN MJ1562-RELATED"/>
    <property type="match status" value="1"/>
</dbReference>
<dbReference type="OrthoDB" id="7051771at2"/>
<feature type="transmembrane region" description="Helical" evidence="7">
    <location>
        <begin position="625"/>
        <end position="644"/>
    </location>
</feature>
<evidence type="ECO:0000256" key="4">
    <source>
        <dbReference type="ARBA" id="ARBA00022989"/>
    </source>
</evidence>
<sequence length="818" mass="86156">MTGALRTLGLTAARHARATIVLWLVLLTLAGVGALTLARGATASYTMPGASFEAVREDLQAKIPDNGISSGYVVLEAESGFNDTQKQAIAQAVTTIDQLPEVAGSLDPFVAADAMTQASVQLEDAKAQLAQAKAQIDEGQTQLDAAKATLPEGLSAEEIAALTPDLATQEAALAEARTTLRANQDKVDATQRELDAAADANMVSEDGTAAIVNIAFNQDTNSLPTSVREEVFSTFDTLKDTGLTVNYSYELDQDVSDVFGISEIIGLVVAFIVLLITLGAVVAAGLPLVLALIGAGTAVALVYTSTAFIDMTATDPVLALMLGLGVGIDYALLILYRFREELRDGADVLDAVGTANSTAGHSVLFAGMTNIIALSALCLTGLPFLAIMGFAGAFAVALVVASSLTLVPAVLSLLGTRLLTRAQREELTQLNLARTQEIQVPRNRREAFAEIEAAYKGWGGFVTRHPFAMTFVAVAVLVLAIIPTTSLRLGLPDGSYQATDSTSYQAYQTISEKFGEGVNGPIIAGLTLTVPGDEARLRDVALDVADRLKNNKIESVAIVATSDDNATAILAFFPTEGPSADSTLATVHSMNDKLEATEKATATTIGLTGSTVANIEISERISQSIPLYLGVVIALCLVLMAFVFRSIIVPVMATIGFLLSTLASFGAVVAVYQWGWLADVFGVTQPGPILAFLPILLIGILFGLSVDYQIFIVSGMRDAHRKGHSAGDAVVLGYKQGGAVVTACGVIMVAVFAGFIFSHLTAVRPIGFALALGVAMDAFLIRTTFIPATMYLLGEAAWWWPFEKKERDEEDAPKHIAE</sequence>
<keyword evidence="3 7" id="KW-0812">Transmembrane</keyword>
<dbReference type="SUPFAM" id="SSF82866">
    <property type="entry name" value="Multidrug efflux transporter AcrB transmembrane domain"/>
    <property type="match status" value="2"/>
</dbReference>
<feature type="coiled-coil region" evidence="6">
    <location>
        <begin position="173"/>
        <end position="200"/>
    </location>
</feature>
<dbReference type="PANTHER" id="PTHR33406:SF13">
    <property type="entry name" value="MEMBRANE PROTEIN YDFJ"/>
    <property type="match status" value="1"/>
</dbReference>
<feature type="transmembrane region" description="Helical" evidence="7">
    <location>
        <begin position="317"/>
        <end position="336"/>
    </location>
</feature>
<accession>A0A4Y9F589</accession>
<gene>
    <name evidence="9" type="ORF">E4U03_06150</name>
</gene>
<evidence type="ECO:0000256" key="1">
    <source>
        <dbReference type="ARBA" id="ARBA00004651"/>
    </source>
</evidence>
<dbReference type="Gene3D" id="1.10.287.1490">
    <property type="match status" value="1"/>
</dbReference>
<evidence type="ECO:0000313" key="9">
    <source>
        <dbReference type="EMBL" id="TFU22457.1"/>
    </source>
</evidence>
<name>A0A4Y9F589_9MICC</name>
<feature type="transmembrane region" description="Helical" evidence="7">
    <location>
        <begin position="689"/>
        <end position="716"/>
    </location>
</feature>
<feature type="coiled-coil region" evidence="6">
    <location>
        <begin position="115"/>
        <end position="149"/>
    </location>
</feature>
<dbReference type="GO" id="GO:0005886">
    <property type="term" value="C:plasma membrane"/>
    <property type="evidence" value="ECO:0007669"/>
    <property type="project" value="UniProtKB-SubCell"/>
</dbReference>
<dbReference type="AlphaFoldDB" id="A0A4Y9F589"/>
<dbReference type="InterPro" id="IPR050545">
    <property type="entry name" value="Mycobact_MmpL"/>
</dbReference>
<feature type="domain" description="SSD" evidence="8">
    <location>
        <begin position="264"/>
        <end position="413"/>
    </location>
</feature>
<dbReference type="Pfam" id="PF03176">
    <property type="entry name" value="MMPL"/>
    <property type="match status" value="2"/>
</dbReference>
<keyword evidence="2" id="KW-1003">Cell membrane</keyword>
<evidence type="ECO:0000256" key="7">
    <source>
        <dbReference type="SAM" id="Phobius"/>
    </source>
</evidence>
<keyword evidence="6" id="KW-0175">Coiled coil</keyword>
<keyword evidence="4 7" id="KW-1133">Transmembrane helix</keyword>
<evidence type="ECO:0000259" key="8">
    <source>
        <dbReference type="PROSITE" id="PS50156"/>
    </source>
</evidence>
<proteinExistence type="predicted"/>
<evidence type="ECO:0000256" key="5">
    <source>
        <dbReference type="ARBA" id="ARBA00023136"/>
    </source>
</evidence>
<evidence type="ECO:0000256" key="2">
    <source>
        <dbReference type="ARBA" id="ARBA00022475"/>
    </source>
</evidence>
<evidence type="ECO:0000256" key="6">
    <source>
        <dbReference type="SAM" id="Coils"/>
    </source>
</evidence>